<dbReference type="SUPFAM" id="SSF49879">
    <property type="entry name" value="SMAD/FHA domain"/>
    <property type="match status" value="1"/>
</dbReference>
<dbReference type="AlphaFoldDB" id="K0YMD1"/>
<accession>K0YMD1</accession>
<protein>
    <submittedName>
        <fullName evidence="1">Uncharacterized protein</fullName>
    </submittedName>
</protein>
<dbReference type="RefSeq" id="WP_009138426.1">
    <property type="nucleotide sequence ID" value="NZ_JH815198.1"/>
</dbReference>
<gene>
    <name evidence="1" type="ORF">HMPREF9451_00189</name>
</gene>
<dbReference type="InParanoid" id="K0YMD1"/>
<organism evidence="1 2">
    <name type="scientific">Slackia piriformis YIT 12062</name>
    <dbReference type="NCBI Taxonomy" id="742818"/>
    <lineage>
        <taxon>Bacteria</taxon>
        <taxon>Bacillati</taxon>
        <taxon>Actinomycetota</taxon>
        <taxon>Coriobacteriia</taxon>
        <taxon>Eggerthellales</taxon>
        <taxon>Eggerthellaceae</taxon>
        <taxon>Slackia</taxon>
    </lineage>
</organism>
<reference evidence="1 2" key="1">
    <citation type="submission" date="2012-08" db="EMBL/GenBank/DDBJ databases">
        <title>The Genome Sequence of Slackia piriformis YIT 12062.</title>
        <authorList>
            <consortium name="The Broad Institute Genome Sequencing Platform"/>
            <person name="Earl A."/>
            <person name="Ward D."/>
            <person name="Feldgarden M."/>
            <person name="Gevers D."/>
            <person name="Morotomi M."/>
            <person name="Walker B."/>
            <person name="Young S.K."/>
            <person name="Zeng Q."/>
            <person name="Gargeya S."/>
            <person name="Fitzgerald M."/>
            <person name="Haas B."/>
            <person name="Abouelleil A."/>
            <person name="Alvarado L."/>
            <person name="Arachchi H.M."/>
            <person name="Berlin A.M."/>
            <person name="Chapman S.B."/>
            <person name="Goldberg J."/>
            <person name="Griggs A."/>
            <person name="Gujja S."/>
            <person name="Hansen M."/>
            <person name="Howarth C."/>
            <person name="Imamovic A."/>
            <person name="Larimer J."/>
            <person name="McCowen C."/>
            <person name="Montmayeur A."/>
            <person name="Murphy C."/>
            <person name="Neiman D."/>
            <person name="Pearson M."/>
            <person name="Priest M."/>
            <person name="Roberts A."/>
            <person name="Saif S."/>
            <person name="Shea T."/>
            <person name="Sisk P."/>
            <person name="Sykes S."/>
            <person name="Wortman J."/>
            <person name="Nusbaum C."/>
            <person name="Birren B."/>
        </authorList>
    </citation>
    <scope>NUCLEOTIDE SEQUENCE [LARGE SCALE GENOMIC DNA]</scope>
    <source>
        <strain evidence="1 2">YIT 12062</strain>
    </source>
</reference>
<dbReference type="PATRIC" id="fig|742818.3.peg.213"/>
<dbReference type="Gene3D" id="2.60.200.20">
    <property type="match status" value="1"/>
</dbReference>
<dbReference type="InterPro" id="IPR008984">
    <property type="entry name" value="SMAD_FHA_dom_sf"/>
</dbReference>
<dbReference type="CDD" id="cd00060">
    <property type="entry name" value="FHA"/>
    <property type="match status" value="1"/>
</dbReference>
<proteinExistence type="predicted"/>
<dbReference type="OrthoDB" id="3191267at2"/>
<name>K0YMD1_9ACTN</name>
<comment type="caution">
    <text evidence="1">The sequence shown here is derived from an EMBL/GenBank/DDBJ whole genome shotgun (WGS) entry which is preliminary data.</text>
</comment>
<dbReference type="eggNOG" id="COG1716">
    <property type="taxonomic scope" value="Bacteria"/>
</dbReference>
<keyword evidence="2" id="KW-1185">Reference proteome</keyword>
<dbReference type="Proteomes" id="UP000006069">
    <property type="component" value="Unassembled WGS sequence"/>
</dbReference>
<evidence type="ECO:0000313" key="2">
    <source>
        <dbReference type="Proteomes" id="UP000006069"/>
    </source>
</evidence>
<dbReference type="EMBL" id="ADMD01000001">
    <property type="protein sequence ID" value="EJZ84586.1"/>
    <property type="molecule type" value="Genomic_DNA"/>
</dbReference>
<evidence type="ECO:0000313" key="1">
    <source>
        <dbReference type="EMBL" id="EJZ84586.1"/>
    </source>
</evidence>
<dbReference type="HOGENOM" id="CLU_865724_0_0_11"/>
<sequence length="321" mass="34391">MVTNDKTPCAVLFETLKKHGGISNKELASLVLSGRPLSDGRSPVSRVGDRTWVSRFIVHAPIGSLQERYFCDFGVSALRIVARLKSREGRALSSEDVFDLVAGEPGRSMQDVLVACHQDVTVYRNMLDRLSEKSGYTVDERSEIAMVLFVSAGCSGNVRKAIECTLDFSQSAYGRRPVTSPMASSDSAADSSQVPALSLGLLRVVDGYVVGAPYWLDSSVGAVEIGALASEEHSISSVGSDVSALHMRIWRDEEGFWFAEGLGSSNGTVLVNGASGESVVVEPPHAEREGFVSKPVAVRPGDELILAKSTKFLVIEGVPEP</sequence>